<dbReference type="EMBL" id="MU001492">
    <property type="protein sequence ID" value="KAF2451860.1"/>
    <property type="molecule type" value="Genomic_DNA"/>
</dbReference>
<feature type="compositionally biased region" description="Pro residues" evidence="1">
    <location>
        <begin position="178"/>
        <end position="193"/>
    </location>
</feature>
<sequence length="258" mass="28080">MSCNSAKATWLDGSTAYELPRAGELLTTGEPAPLASCLLPLACVLPWTVPARALPSPYLCLLAPSIPRTRPSQHRRGLVCAPFAAPDFTTSAVANQRACFRELPHGSLHAHRQVHAADCCIARYKLTAQRSVHRRQHLPLRLHECLLACLLAPHRIASHRNAGLGRGTVRPYLSELSPEPPALAPARRPPPPAHTAHTAHTAQSVLLLAASSFPAWRLVPFHLFSCSAPAIRHPTAANSSFSRIVVLPLCRSRSRRLR</sequence>
<accession>A0A9P4PX37</accession>
<name>A0A9P4PX37_9PLEO</name>
<evidence type="ECO:0000313" key="3">
    <source>
        <dbReference type="Proteomes" id="UP000799764"/>
    </source>
</evidence>
<dbReference type="OrthoDB" id="10578173at2759"/>
<organism evidence="2 3">
    <name type="scientific">Karstenula rhodostoma CBS 690.94</name>
    <dbReference type="NCBI Taxonomy" id="1392251"/>
    <lineage>
        <taxon>Eukaryota</taxon>
        <taxon>Fungi</taxon>
        <taxon>Dikarya</taxon>
        <taxon>Ascomycota</taxon>
        <taxon>Pezizomycotina</taxon>
        <taxon>Dothideomycetes</taxon>
        <taxon>Pleosporomycetidae</taxon>
        <taxon>Pleosporales</taxon>
        <taxon>Massarineae</taxon>
        <taxon>Didymosphaeriaceae</taxon>
        <taxon>Karstenula</taxon>
    </lineage>
</organism>
<proteinExistence type="predicted"/>
<dbReference type="AlphaFoldDB" id="A0A9P4PX37"/>
<dbReference type="Proteomes" id="UP000799764">
    <property type="component" value="Unassembled WGS sequence"/>
</dbReference>
<evidence type="ECO:0000313" key="2">
    <source>
        <dbReference type="EMBL" id="KAF2451860.1"/>
    </source>
</evidence>
<evidence type="ECO:0000256" key="1">
    <source>
        <dbReference type="SAM" id="MobiDB-lite"/>
    </source>
</evidence>
<protein>
    <submittedName>
        <fullName evidence="2">Uncharacterized protein</fullName>
    </submittedName>
</protein>
<reference evidence="2" key="1">
    <citation type="journal article" date="2020" name="Stud. Mycol.">
        <title>101 Dothideomycetes genomes: a test case for predicting lifestyles and emergence of pathogens.</title>
        <authorList>
            <person name="Haridas S."/>
            <person name="Albert R."/>
            <person name="Binder M."/>
            <person name="Bloem J."/>
            <person name="Labutti K."/>
            <person name="Salamov A."/>
            <person name="Andreopoulos B."/>
            <person name="Baker S."/>
            <person name="Barry K."/>
            <person name="Bills G."/>
            <person name="Bluhm B."/>
            <person name="Cannon C."/>
            <person name="Castanera R."/>
            <person name="Culley D."/>
            <person name="Daum C."/>
            <person name="Ezra D."/>
            <person name="Gonzalez J."/>
            <person name="Henrissat B."/>
            <person name="Kuo A."/>
            <person name="Liang C."/>
            <person name="Lipzen A."/>
            <person name="Lutzoni F."/>
            <person name="Magnuson J."/>
            <person name="Mondo S."/>
            <person name="Nolan M."/>
            <person name="Ohm R."/>
            <person name="Pangilinan J."/>
            <person name="Park H.-J."/>
            <person name="Ramirez L."/>
            <person name="Alfaro M."/>
            <person name="Sun H."/>
            <person name="Tritt A."/>
            <person name="Yoshinaga Y."/>
            <person name="Zwiers L.-H."/>
            <person name="Turgeon B."/>
            <person name="Goodwin S."/>
            <person name="Spatafora J."/>
            <person name="Crous P."/>
            <person name="Grigoriev I."/>
        </authorList>
    </citation>
    <scope>NUCLEOTIDE SEQUENCE</scope>
    <source>
        <strain evidence="2">CBS 690.94</strain>
    </source>
</reference>
<keyword evidence="3" id="KW-1185">Reference proteome</keyword>
<gene>
    <name evidence="2" type="ORF">P171DRAFT_14046</name>
</gene>
<feature type="region of interest" description="Disordered" evidence="1">
    <location>
        <begin position="178"/>
        <end position="198"/>
    </location>
</feature>
<comment type="caution">
    <text evidence="2">The sequence shown here is derived from an EMBL/GenBank/DDBJ whole genome shotgun (WGS) entry which is preliminary data.</text>
</comment>